<dbReference type="PROSITE" id="PS51093">
    <property type="entry name" value="PTS_EIIA_TYPE_1"/>
    <property type="match status" value="1"/>
</dbReference>
<evidence type="ECO:0000313" key="18">
    <source>
        <dbReference type="Proteomes" id="UP001230005"/>
    </source>
</evidence>
<feature type="transmembrane region" description="Helical" evidence="13">
    <location>
        <begin position="204"/>
        <end position="220"/>
    </location>
</feature>
<sequence length="696" mass="75184">MFKKLFGQLQRIGKSLMLPVAILPAAGLLLAFGNAMRNPNMINLMPFLENDFFISLATMMEEAGGIVFANLALIFALGVAVGLANGAGVAALAAAVGFLVMNVTMSVMGGLTLDMVVGGGDPAYALVLGIPTLQTGVFGGIIIGALAAWAYNRYYTIELPAFLGFFAGKRFVPIVTAFAAFFVGVAMFFVWPPIQNGMNNFSEFLMEEAMTVAVFFFGFIKRLLIPFGLHHIFHAPFWFEFGTYTTLAGDVVRGDMNIFFAQLRDGVELTAGHFMAGEFPIMMFGLPAAALAMYHQARPENKKVVGGLLGSAALTSFLTGITEPIEFSFLFLSPLLFFIHAVLDGISFVILYWLNINMGYTFSGGAIDFFLFGVVPGREPWWIVIIVGLVFAVIYYVLFTYMIKKFNLMTPGREKNVGSTDEDLNNRRGGGNTELPFNILKALGGKENLTHLDACITRLRVSVSDSGKVDKNRLKELGASGVMQVDQNFQAIFGPRSETIKSQMEDIIAGKTPVPEEAPEAPAAPKAEAGEGAEACDPIPAADFVVAIPMAGKVMPITEVPDKMFAEKMMGDGFAIDPTDSNGTVVSPVDGKIVNLFPTKHALGIETPDGREVLVHVGIDTVKMKGEGFEAFVSQGDEVKQGQKLLQVDLAKVKNEATSAITPIVFTNLKEDEYVVIQNPGPVKSGETNRIKIAKK</sequence>
<dbReference type="InterPro" id="IPR003352">
    <property type="entry name" value="PTS_EIIC"/>
</dbReference>
<dbReference type="Gene3D" id="2.70.70.10">
    <property type="entry name" value="Glucose Permease (Domain IIA)"/>
    <property type="match status" value="1"/>
</dbReference>
<evidence type="ECO:0000256" key="7">
    <source>
        <dbReference type="ARBA" id="ARBA00022692"/>
    </source>
</evidence>
<feature type="transmembrane region" description="Helical" evidence="13">
    <location>
        <begin position="304"/>
        <end position="321"/>
    </location>
</feature>
<dbReference type="InterPro" id="IPR013013">
    <property type="entry name" value="PTS_EIIC_1"/>
</dbReference>
<feature type="transmembrane region" description="Helical" evidence="13">
    <location>
        <begin position="52"/>
        <end position="77"/>
    </location>
</feature>
<evidence type="ECO:0000259" key="16">
    <source>
        <dbReference type="PROSITE" id="PS51103"/>
    </source>
</evidence>
<evidence type="ECO:0000256" key="5">
    <source>
        <dbReference type="ARBA" id="ARBA00022679"/>
    </source>
</evidence>
<gene>
    <name evidence="17" type="ORF">J2S74_001932</name>
</gene>
<dbReference type="PROSITE" id="PS51098">
    <property type="entry name" value="PTS_EIIB_TYPE_1"/>
    <property type="match status" value="1"/>
</dbReference>
<dbReference type="NCBIfam" id="TIGR00826">
    <property type="entry name" value="EIIB_glc"/>
    <property type="match status" value="1"/>
</dbReference>
<dbReference type="PROSITE" id="PS01035">
    <property type="entry name" value="PTS_EIIB_TYPE_1_CYS"/>
    <property type="match status" value="1"/>
</dbReference>
<comment type="subcellular location">
    <subcellularLocation>
        <location evidence="1">Cell membrane</location>
        <topology evidence="1">Multi-pass membrane protein</topology>
    </subcellularLocation>
</comment>
<evidence type="ECO:0000256" key="9">
    <source>
        <dbReference type="ARBA" id="ARBA00022989"/>
    </source>
</evidence>
<keyword evidence="2" id="KW-0813">Transport</keyword>
<dbReference type="PROSITE" id="PS51103">
    <property type="entry name" value="PTS_EIIC_TYPE_1"/>
    <property type="match status" value="1"/>
</dbReference>
<evidence type="ECO:0000256" key="3">
    <source>
        <dbReference type="ARBA" id="ARBA00022475"/>
    </source>
</evidence>
<evidence type="ECO:0000256" key="13">
    <source>
        <dbReference type="SAM" id="Phobius"/>
    </source>
</evidence>
<keyword evidence="18" id="KW-1185">Reference proteome</keyword>
<feature type="region of interest" description="Disordered" evidence="12">
    <location>
        <begin position="513"/>
        <end position="533"/>
    </location>
</feature>
<keyword evidence="3" id="KW-1003">Cell membrane</keyword>
<evidence type="ECO:0000259" key="14">
    <source>
        <dbReference type="PROSITE" id="PS51093"/>
    </source>
</evidence>
<dbReference type="Pfam" id="PF02378">
    <property type="entry name" value="PTS_EIIC"/>
    <property type="match status" value="1"/>
</dbReference>
<keyword evidence="4" id="KW-0762">Sugar transport</keyword>
<feature type="transmembrane region" description="Helical" evidence="13">
    <location>
        <begin position="89"/>
        <end position="111"/>
    </location>
</feature>
<feature type="transmembrane region" description="Helical" evidence="13">
    <location>
        <begin position="358"/>
        <end position="375"/>
    </location>
</feature>
<dbReference type="InterPro" id="IPR001996">
    <property type="entry name" value="PTS_IIB_1"/>
</dbReference>
<protein>
    <submittedName>
        <fullName evidence="17">PTS system D-glucosamine-specific IIC component</fullName>
    </submittedName>
</protein>
<dbReference type="PROSITE" id="PS00371">
    <property type="entry name" value="PTS_EIIA_TYPE_1_HIS"/>
    <property type="match status" value="1"/>
</dbReference>
<dbReference type="SUPFAM" id="SSF51261">
    <property type="entry name" value="Duplicated hybrid motif"/>
    <property type="match status" value="1"/>
</dbReference>
<dbReference type="EMBL" id="JAUSUG010000006">
    <property type="protein sequence ID" value="MDQ0254553.1"/>
    <property type="molecule type" value="Genomic_DNA"/>
</dbReference>
<evidence type="ECO:0000256" key="11">
    <source>
        <dbReference type="PROSITE-ProRule" id="PRU00421"/>
    </source>
</evidence>
<dbReference type="InterPro" id="IPR011055">
    <property type="entry name" value="Dup_hybrid_motif"/>
</dbReference>
<organism evidence="17 18">
    <name type="scientific">Evansella vedderi</name>
    <dbReference type="NCBI Taxonomy" id="38282"/>
    <lineage>
        <taxon>Bacteria</taxon>
        <taxon>Bacillati</taxon>
        <taxon>Bacillota</taxon>
        <taxon>Bacilli</taxon>
        <taxon>Bacillales</taxon>
        <taxon>Bacillaceae</taxon>
        <taxon>Evansella</taxon>
    </lineage>
</organism>
<feature type="transmembrane region" description="Helical" evidence="13">
    <location>
        <begin position="171"/>
        <end position="192"/>
    </location>
</feature>
<feature type="compositionally biased region" description="Low complexity" evidence="12">
    <location>
        <begin position="520"/>
        <end position="533"/>
    </location>
</feature>
<accession>A0ABT9ZTI7</accession>
<evidence type="ECO:0000313" key="17">
    <source>
        <dbReference type="EMBL" id="MDQ0254553.1"/>
    </source>
</evidence>
<name>A0ABT9ZTI7_9BACI</name>
<dbReference type="InterPro" id="IPR001127">
    <property type="entry name" value="PTS_EIIA_1_perm"/>
</dbReference>
<feature type="transmembrane region" description="Helical" evidence="13">
    <location>
        <begin position="232"/>
        <end position="252"/>
    </location>
</feature>
<keyword evidence="8" id="KW-0418">Kinase</keyword>
<dbReference type="InterPro" id="IPR011299">
    <property type="entry name" value="PTS_IIBC_glc"/>
</dbReference>
<evidence type="ECO:0000256" key="10">
    <source>
        <dbReference type="ARBA" id="ARBA00023136"/>
    </source>
</evidence>
<reference evidence="17 18" key="1">
    <citation type="submission" date="2023-07" db="EMBL/GenBank/DDBJ databases">
        <title>Genomic Encyclopedia of Type Strains, Phase IV (KMG-IV): sequencing the most valuable type-strain genomes for metagenomic binning, comparative biology and taxonomic classification.</title>
        <authorList>
            <person name="Goeker M."/>
        </authorList>
    </citation>
    <scope>NUCLEOTIDE SEQUENCE [LARGE SCALE GENOMIC DNA]</scope>
    <source>
        <strain evidence="17 18">DSM 9768</strain>
    </source>
</reference>
<evidence type="ECO:0000256" key="8">
    <source>
        <dbReference type="ARBA" id="ARBA00022777"/>
    </source>
</evidence>
<dbReference type="Gene3D" id="3.30.1360.60">
    <property type="entry name" value="Glucose permease domain IIB"/>
    <property type="match status" value="1"/>
</dbReference>
<feature type="transmembrane region" description="Helical" evidence="13">
    <location>
        <begin position="123"/>
        <end position="151"/>
    </location>
</feature>
<dbReference type="PANTHER" id="PTHR30009:SF20">
    <property type="entry name" value="PTS SYSTEM GLUCOSE-SPECIFIC EIICB COMPONENT-RELATED"/>
    <property type="match status" value="1"/>
</dbReference>
<dbReference type="Proteomes" id="UP001230005">
    <property type="component" value="Unassembled WGS sequence"/>
</dbReference>
<dbReference type="RefSeq" id="WP_307324654.1">
    <property type="nucleotide sequence ID" value="NZ_JAUSUG010000006.1"/>
</dbReference>
<dbReference type="Pfam" id="PF00367">
    <property type="entry name" value="PTS_EIIB"/>
    <property type="match status" value="1"/>
</dbReference>
<dbReference type="Pfam" id="PF00358">
    <property type="entry name" value="PTS_EIIA_1"/>
    <property type="match status" value="1"/>
</dbReference>
<dbReference type="InterPro" id="IPR036878">
    <property type="entry name" value="Glu_permease_IIB"/>
</dbReference>
<keyword evidence="7 13" id="KW-0812">Transmembrane</keyword>
<feature type="domain" description="PTS EIIB type-1" evidence="15">
    <location>
        <begin position="433"/>
        <end position="514"/>
    </location>
</feature>
<feature type="transmembrane region" description="Helical" evidence="13">
    <location>
        <begin position="12"/>
        <end position="32"/>
    </location>
</feature>
<dbReference type="NCBIfam" id="TIGR02002">
    <property type="entry name" value="PTS-II-BC-glcB"/>
    <property type="match status" value="1"/>
</dbReference>
<dbReference type="InterPro" id="IPR050429">
    <property type="entry name" value="PTS_Glucose_EIICBA"/>
</dbReference>
<dbReference type="PANTHER" id="PTHR30009">
    <property type="entry name" value="CYTOCHROME C-TYPE SYNTHESIS PROTEIN AND PTS TRANSMEMBRANE COMPONENT"/>
    <property type="match status" value="1"/>
</dbReference>
<keyword evidence="5" id="KW-0808">Transferase</keyword>
<evidence type="ECO:0000256" key="12">
    <source>
        <dbReference type="SAM" id="MobiDB-lite"/>
    </source>
</evidence>
<dbReference type="SUPFAM" id="SSF55604">
    <property type="entry name" value="Glucose permease domain IIB"/>
    <property type="match status" value="1"/>
</dbReference>
<keyword evidence="10 13" id="KW-0472">Membrane</keyword>
<evidence type="ECO:0000259" key="15">
    <source>
        <dbReference type="PROSITE" id="PS51098"/>
    </source>
</evidence>
<dbReference type="CDD" id="cd00212">
    <property type="entry name" value="PTS_IIB_glc"/>
    <property type="match status" value="1"/>
</dbReference>
<evidence type="ECO:0000256" key="1">
    <source>
        <dbReference type="ARBA" id="ARBA00004651"/>
    </source>
</evidence>
<feature type="domain" description="PTS EIIA type-1" evidence="14">
    <location>
        <begin position="562"/>
        <end position="668"/>
    </location>
</feature>
<evidence type="ECO:0000256" key="2">
    <source>
        <dbReference type="ARBA" id="ARBA00022448"/>
    </source>
</evidence>
<feature type="domain" description="PTS EIIC type-1" evidence="16">
    <location>
        <begin position="3"/>
        <end position="415"/>
    </location>
</feature>
<keyword evidence="6" id="KW-0598">Phosphotransferase system</keyword>
<comment type="caution">
    <text evidence="17">The sequence shown here is derived from an EMBL/GenBank/DDBJ whole genome shotgun (WGS) entry which is preliminary data.</text>
</comment>
<dbReference type="NCBIfam" id="TIGR00830">
    <property type="entry name" value="PTBA"/>
    <property type="match status" value="1"/>
</dbReference>
<proteinExistence type="predicted"/>
<feature type="transmembrane region" description="Helical" evidence="13">
    <location>
        <begin position="272"/>
        <end position="292"/>
    </location>
</feature>
<keyword evidence="9 13" id="KW-1133">Transmembrane helix</keyword>
<feature type="transmembrane region" description="Helical" evidence="13">
    <location>
        <begin position="381"/>
        <end position="403"/>
    </location>
</feature>
<evidence type="ECO:0000256" key="4">
    <source>
        <dbReference type="ARBA" id="ARBA00022597"/>
    </source>
</evidence>
<dbReference type="InterPro" id="IPR018113">
    <property type="entry name" value="PTrfase_EIIB_Cys"/>
</dbReference>
<evidence type="ECO:0000256" key="6">
    <source>
        <dbReference type="ARBA" id="ARBA00022683"/>
    </source>
</evidence>
<feature type="transmembrane region" description="Helical" evidence="13">
    <location>
        <begin position="327"/>
        <end position="351"/>
    </location>
</feature>
<feature type="active site" description="Phosphocysteine intermediate; for EIIB activity" evidence="11">
    <location>
        <position position="455"/>
    </location>
</feature>